<dbReference type="EMBL" id="WBMT01000018">
    <property type="protein sequence ID" value="KAB2343726.1"/>
    <property type="molecule type" value="Genomic_DNA"/>
</dbReference>
<keyword evidence="3" id="KW-1185">Reference proteome</keyword>
<comment type="caution">
    <text evidence="2">The sequence shown here is derived from an EMBL/GenBank/DDBJ whole genome shotgun (WGS) entry which is preliminary data.</text>
</comment>
<reference evidence="2 3" key="1">
    <citation type="submission" date="2019-09" db="EMBL/GenBank/DDBJ databases">
        <title>Actinomadura physcomitrii sp. nov., a novel actinomycete isolated from moss [Physcomitrium sphaericum (Ludw) Fuernr].</title>
        <authorList>
            <person name="Zhuang X."/>
            <person name="Liu C."/>
        </authorList>
    </citation>
    <scope>NUCLEOTIDE SEQUENCE [LARGE SCALE GENOMIC DNA]</scope>
    <source>
        <strain evidence="2 3">HMC1</strain>
    </source>
</reference>
<dbReference type="OrthoDB" id="7294637at2"/>
<accession>A0A6H9YQD0</accession>
<protein>
    <submittedName>
        <fullName evidence="2">Uncharacterized protein</fullName>
    </submittedName>
</protein>
<dbReference type="AlphaFoldDB" id="A0A6H9YQD0"/>
<evidence type="ECO:0000313" key="2">
    <source>
        <dbReference type="EMBL" id="KAB2343726.1"/>
    </source>
</evidence>
<organism evidence="2 3">
    <name type="scientific">Actinomadura rudentiformis</name>
    <dbReference type="NCBI Taxonomy" id="359158"/>
    <lineage>
        <taxon>Bacteria</taxon>
        <taxon>Bacillati</taxon>
        <taxon>Actinomycetota</taxon>
        <taxon>Actinomycetes</taxon>
        <taxon>Streptosporangiales</taxon>
        <taxon>Thermomonosporaceae</taxon>
        <taxon>Actinomadura</taxon>
    </lineage>
</organism>
<proteinExistence type="predicted"/>
<sequence>MRNGQFYSPDEGATWHVCAVSLSGAIAAYTGQERGDRPLRNNAPSAPKPPSPTRRHDRRI</sequence>
<dbReference type="Proteomes" id="UP000468735">
    <property type="component" value="Unassembled WGS sequence"/>
</dbReference>
<gene>
    <name evidence="2" type="ORF">F8566_33945</name>
</gene>
<dbReference type="RefSeq" id="WP_151565950.1">
    <property type="nucleotide sequence ID" value="NZ_WBMT01000018.1"/>
</dbReference>
<evidence type="ECO:0000313" key="3">
    <source>
        <dbReference type="Proteomes" id="UP000468735"/>
    </source>
</evidence>
<feature type="region of interest" description="Disordered" evidence="1">
    <location>
        <begin position="31"/>
        <end position="60"/>
    </location>
</feature>
<evidence type="ECO:0000256" key="1">
    <source>
        <dbReference type="SAM" id="MobiDB-lite"/>
    </source>
</evidence>
<name>A0A6H9YQD0_9ACTN</name>